<dbReference type="PROSITE" id="PS50156">
    <property type="entry name" value="SSD"/>
    <property type="match status" value="1"/>
</dbReference>
<keyword evidence="7" id="KW-0325">Glycoprotein</keyword>
<evidence type="ECO:0000256" key="8">
    <source>
        <dbReference type="SAM" id="Phobius"/>
    </source>
</evidence>
<feature type="transmembrane region" description="Helical" evidence="8">
    <location>
        <begin position="740"/>
        <end position="760"/>
    </location>
</feature>
<feature type="transmembrane region" description="Helical" evidence="8">
    <location>
        <begin position="766"/>
        <end position="784"/>
    </location>
</feature>
<feature type="transmembrane region" description="Helical" evidence="8">
    <location>
        <begin position="709"/>
        <end position="733"/>
    </location>
</feature>
<feature type="domain" description="SSD" evidence="9">
    <location>
        <begin position="319"/>
        <end position="450"/>
    </location>
</feature>
<evidence type="ECO:0000256" key="1">
    <source>
        <dbReference type="ARBA" id="ARBA00004651"/>
    </source>
</evidence>
<dbReference type="InterPro" id="IPR051697">
    <property type="entry name" value="Patched_domain-protein"/>
</dbReference>
<accession>A0A9P1IG76</accession>
<feature type="transmembrane region" description="Helical" evidence="8">
    <location>
        <begin position="26"/>
        <end position="44"/>
    </location>
</feature>
<dbReference type="AlphaFoldDB" id="A0A9P1IG76"/>
<comment type="subcellular location">
    <subcellularLocation>
        <location evidence="1">Cell membrane</location>
        <topology evidence="1">Multi-pass membrane protein</topology>
    </subcellularLocation>
</comment>
<dbReference type="GO" id="GO:0018996">
    <property type="term" value="P:molting cycle, collagen and cuticulin-based cuticle"/>
    <property type="evidence" value="ECO:0007669"/>
    <property type="project" value="TreeGrafter"/>
</dbReference>
<dbReference type="EMBL" id="CANHGI010000003">
    <property type="protein sequence ID" value="CAI5443983.1"/>
    <property type="molecule type" value="Genomic_DNA"/>
</dbReference>
<feature type="transmembrane region" description="Helical" evidence="8">
    <location>
        <begin position="323"/>
        <end position="346"/>
    </location>
</feature>
<protein>
    <recommendedName>
        <fullName evidence="9">SSD domain-containing protein</fullName>
    </recommendedName>
</protein>
<dbReference type="FunFam" id="1.20.1640.10:FF:000013">
    <property type="entry name" value="PaTched Related family"/>
    <property type="match status" value="1"/>
</dbReference>
<sequence>MRFDCVERRFARAFGAYSGLVVRHPLPFFIIPILITAFLSTGLLRHEQAFMKDELELYTPTDAKARTELRQLDHLFHINDSDPFYATRRYDIRRAGYIIVTHREEDADILNPLVMHAAMQLWSIVQSLTVEDEEDRRINYPSICVKFPIPPEFSKALHSLFAPNMTTPEEICVSNPLVEIFKLLLVSDRSFLNRSIDEMTLSQFSDAIQFDSGGMTHLLGGITLDDDKRIAGAKAMLLPYALRHSSDNEDSVAEKWEVRLADFLLQYDSPIIRASWWTYETLAAESARDRLQLINMLLPCFICVSIYTVICCCVFSWRRSRPWLAIGGVFSAAMAIASAVGILLMMGYGMTSVAYSMPFIVFSVGVDNVFILLSAWRSTPSTASFEHRMEETFADAAVSITVTSLTDLISFGVGCATPFPSVQMFCAYAVAAVIFTYIYQLTFFAAVMVFTNRREVANRHCLFFTKLSRSDARKIESGSGKLGAAGDRSFEKNSVLARFFRTTYSDLLLNPMVRVVILTLFVGYLAIASYGCTKVKLGLEPNDLLPDNSYGKRTLQMAEKYFSDYGSSLHVWMYNLSENDVAPRRIWNVLEKEIELYEHTEFTGGSDSWLRTFLAFVKQAGLLITPENFVYILRNVFLSQPQFTKYNRDVVFTADGEALDASRIPVQLRHVGSANQSRAMRLFRRLAETSELQTGVYADFFQFAEQYNAVLPGTLSSIAYAGIAVVAVSLILIPEPVASLWVSFSIVSINVGILGFMTFWSVRLDFISMVTIVMSIGFCVDFAAHLAYNFAKGDNIEASERMRNALYAVGAPILMSASSTILGVSFMASAESYVFRSFLKTIILVILLGALHGLVILPVLLTMFYCGGESKATKDHLEKVEQKLQAQYANPAARTASIQFLNNPDLYSTSTEYSLSTMEFNKKIASSQPPEYEETIQNSLTTFGGPAIAANTSAIMIPMRAKLKYPTTMRRDQPPEIYYPS</sequence>
<dbReference type="Gene3D" id="1.20.1640.10">
    <property type="entry name" value="Multidrug efflux transporter AcrB transmembrane domain"/>
    <property type="match status" value="2"/>
</dbReference>
<reference evidence="10" key="1">
    <citation type="submission" date="2022-11" db="EMBL/GenBank/DDBJ databases">
        <authorList>
            <person name="Kikuchi T."/>
        </authorList>
    </citation>
    <scope>NUCLEOTIDE SEQUENCE</scope>
    <source>
        <strain evidence="10">PS1010</strain>
    </source>
</reference>
<comment type="caution">
    <text evidence="10">The sequence shown here is derived from an EMBL/GenBank/DDBJ whole genome shotgun (WGS) entry which is preliminary data.</text>
</comment>
<evidence type="ECO:0000259" key="9">
    <source>
        <dbReference type="PROSITE" id="PS50156"/>
    </source>
</evidence>
<evidence type="ECO:0000256" key="3">
    <source>
        <dbReference type="ARBA" id="ARBA00022475"/>
    </source>
</evidence>
<dbReference type="GO" id="GO:0005886">
    <property type="term" value="C:plasma membrane"/>
    <property type="evidence" value="ECO:0007669"/>
    <property type="project" value="UniProtKB-SubCell"/>
</dbReference>
<feature type="transmembrane region" description="Helical" evidence="8">
    <location>
        <begin position="805"/>
        <end position="830"/>
    </location>
</feature>
<evidence type="ECO:0000256" key="7">
    <source>
        <dbReference type="ARBA" id="ARBA00023180"/>
    </source>
</evidence>
<dbReference type="InterPro" id="IPR003392">
    <property type="entry name" value="PTHD_SSD"/>
</dbReference>
<dbReference type="GO" id="GO:0030659">
    <property type="term" value="C:cytoplasmic vesicle membrane"/>
    <property type="evidence" value="ECO:0007669"/>
    <property type="project" value="TreeGrafter"/>
</dbReference>
<evidence type="ECO:0000256" key="4">
    <source>
        <dbReference type="ARBA" id="ARBA00022692"/>
    </source>
</evidence>
<feature type="transmembrane region" description="Helical" evidence="8">
    <location>
        <begin position="507"/>
        <end position="527"/>
    </location>
</feature>
<dbReference type="GO" id="GO:0006897">
    <property type="term" value="P:endocytosis"/>
    <property type="evidence" value="ECO:0007669"/>
    <property type="project" value="TreeGrafter"/>
</dbReference>
<dbReference type="PANTHER" id="PTHR10796:SF181">
    <property type="entry name" value="SSD DOMAIN-CONTAINING PROTEIN"/>
    <property type="match status" value="1"/>
</dbReference>
<dbReference type="InterPro" id="IPR000731">
    <property type="entry name" value="SSD"/>
</dbReference>
<feature type="transmembrane region" description="Helical" evidence="8">
    <location>
        <begin position="427"/>
        <end position="450"/>
    </location>
</feature>
<dbReference type="Pfam" id="PF02460">
    <property type="entry name" value="Patched"/>
    <property type="match status" value="1"/>
</dbReference>
<evidence type="ECO:0000256" key="6">
    <source>
        <dbReference type="ARBA" id="ARBA00023136"/>
    </source>
</evidence>
<dbReference type="OrthoDB" id="6510177at2759"/>
<keyword evidence="11" id="KW-1185">Reference proteome</keyword>
<evidence type="ECO:0000256" key="2">
    <source>
        <dbReference type="ARBA" id="ARBA00005585"/>
    </source>
</evidence>
<comment type="similarity">
    <text evidence="2">Belongs to the patched family.</text>
</comment>
<keyword evidence="5 8" id="KW-1133">Transmembrane helix</keyword>
<keyword evidence="4 8" id="KW-0812">Transmembrane</keyword>
<evidence type="ECO:0000313" key="10">
    <source>
        <dbReference type="EMBL" id="CAI5443983.1"/>
    </source>
</evidence>
<proteinExistence type="inferred from homology"/>
<name>A0A9P1IG76_9PELO</name>
<gene>
    <name evidence="10" type="ORF">CAMP_LOCUS6620</name>
</gene>
<keyword evidence="3" id="KW-1003">Cell membrane</keyword>
<evidence type="ECO:0000313" key="11">
    <source>
        <dbReference type="Proteomes" id="UP001152747"/>
    </source>
</evidence>
<feature type="transmembrane region" description="Helical" evidence="8">
    <location>
        <begin position="353"/>
        <end position="376"/>
    </location>
</feature>
<organism evidence="10 11">
    <name type="scientific">Caenorhabditis angaria</name>
    <dbReference type="NCBI Taxonomy" id="860376"/>
    <lineage>
        <taxon>Eukaryota</taxon>
        <taxon>Metazoa</taxon>
        <taxon>Ecdysozoa</taxon>
        <taxon>Nematoda</taxon>
        <taxon>Chromadorea</taxon>
        <taxon>Rhabditida</taxon>
        <taxon>Rhabditina</taxon>
        <taxon>Rhabditomorpha</taxon>
        <taxon>Rhabditoidea</taxon>
        <taxon>Rhabditidae</taxon>
        <taxon>Peloderinae</taxon>
        <taxon>Caenorhabditis</taxon>
    </lineage>
</organism>
<dbReference type="Proteomes" id="UP001152747">
    <property type="component" value="Unassembled WGS sequence"/>
</dbReference>
<keyword evidence="6 8" id="KW-0472">Membrane</keyword>
<dbReference type="SUPFAM" id="SSF82866">
    <property type="entry name" value="Multidrug efflux transporter AcrB transmembrane domain"/>
    <property type="match status" value="2"/>
</dbReference>
<dbReference type="PANTHER" id="PTHR10796">
    <property type="entry name" value="PATCHED-RELATED"/>
    <property type="match status" value="1"/>
</dbReference>
<feature type="transmembrane region" description="Helical" evidence="8">
    <location>
        <begin position="842"/>
        <end position="866"/>
    </location>
</feature>
<evidence type="ECO:0000256" key="5">
    <source>
        <dbReference type="ARBA" id="ARBA00022989"/>
    </source>
</evidence>
<feature type="transmembrane region" description="Helical" evidence="8">
    <location>
        <begin position="296"/>
        <end position="317"/>
    </location>
</feature>